<name>G4T963_SERID</name>
<keyword evidence="7 8" id="KW-0472">Membrane</keyword>
<dbReference type="InParanoid" id="G4T963"/>
<dbReference type="Pfam" id="PF05832">
    <property type="entry name" value="DUF846"/>
    <property type="match status" value="1"/>
</dbReference>
<evidence type="ECO:0000256" key="9">
    <source>
        <dbReference type="SAM" id="MobiDB-lite"/>
    </source>
</evidence>
<dbReference type="FunCoup" id="G4T963">
    <property type="interactions" value="137"/>
</dbReference>
<evidence type="ECO:0000256" key="2">
    <source>
        <dbReference type="ARBA" id="ARBA00004653"/>
    </source>
</evidence>
<evidence type="ECO:0000313" key="11">
    <source>
        <dbReference type="Proteomes" id="UP000007148"/>
    </source>
</evidence>
<evidence type="ECO:0000256" key="5">
    <source>
        <dbReference type="ARBA" id="ARBA00022692"/>
    </source>
</evidence>
<evidence type="ECO:0000256" key="7">
    <source>
        <dbReference type="ARBA" id="ARBA00023136"/>
    </source>
</evidence>
<protein>
    <recommendedName>
        <fullName evidence="4 8">Golgi apparatus membrane protein TVP23</fullName>
    </recommendedName>
</protein>
<dbReference type="Proteomes" id="UP000007148">
    <property type="component" value="Unassembled WGS sequence"/>
</dbReference>
<feature type="transmembrane region" description="Helical" evidence="8">
    <location>
        <begin position="157"/>
        <end position="178"/>
    </location>
</feature>
<accession>G4T963</accession>
<dbReference type="GO" id="GO:0016192">
    <property type="term" value="P:vesicle-mediated transport"/>
    <property type="evidence" value="ECO:0007669"/>
    <property type="project" value="TreeGrafter"/>
</dbReference>
<proteinExistence type="inferred from homology"/>
<keyword evidence="11" id="KW-1185">Reference proteome</keyword>
<comment type="subcellular location">
    <subcellularLocation>
        <location evidence="2 8">Golgi apparatus membrane</location>
        <topology evidence="2 8">Multi-pass membrane protein</topology>
    </subcellularLocation>
</comment>
<organism evidence="10 11">
    <name type="scientific">Serendipita indica (strain DSM 11827)</name>
    <name type="common">Root endophyte fungus</name>
    <name type="synonym">Piriformospora indica</name>
    <dbReference type="NCBI Taxonomy" id="1109443"/>
    <lineage>
        <taxon>Eukaryota</taxon>
        <taxon>Fungi</taxon>
        <taxon>Dikarya</taxon>
        <taxon>Basidiomycota</taxon>
        <taxon>Agaricomycotina</taxon>
        <taxon>Agaricomycetes</taxon>
        <taxon>Sebacinales</taxon>
        <taxon>Serendipitaceae</taxon>
        <taxon>Serendipita</taxon>
    </lineage>
</organism>
<comment type="caution">
    <text evidence="10">The sequence shown here is derived from an EMBL/GenBank/DDBJ whole genome shotgun (WGS) entry which is preliminary data.</text>
</comment>
<evidence type="ECO:0000256" key="1">
    <source>
        <dbReference type="ARBA" id="ARBA00003246"/>
    </source>
</evidence>
<dbReference type="HOGENOM" id="CLU_074845_0_1_1"/>
<dbReference type="PANTHER" id="PTHR13019:SF7">
    <property type="entry name" value="GOLGI APPARATUS MEMBRANE PROTEIN TVP23"/>
    <property type="match status" value="1"/>
</dbReference>
<evidence type="ECO:0000256" key="8">
    <source>
        <dbReference type="RuleBase" id="RU361206"/>
    </source>
</evidence>
<dbReference type="OMA" id="WNCRNVS"/>
<feature type="transmembrane region" description="Helical" evidence="8">
    <location>
        <begin position="184"/>
        <end position="205"/>
    </location>
</feature>
<dbReference type="PANTHER" id="PTHR13019">
    <property type="entry name" value="GOLGI APPARATUS MEMBRANE PROTEIN TVP23"/>
    <property type="match status" value="1"/>
</dbReference>
<comment type="similarity">
    <text evidence="3 8">Belongs to the TVP23 family.</text>
</comment>
<dbReference type="AlphaFoldDB" id="G4T963"/>
<dbReference type="InterPro" id="IPR008564">
    <property type="entry name" value="TVP23-like"/>
</dbReference>
<evidence type="ECO:0000313" key="10">
    <source>
        <dbReference type="EMBL" id="CCA67866.1"/>
    </source>
</evidence>
<dbReference type="GO" id="GO:0009306">
    <property type="term" value="P:protein secretion"/>
    <property type="evidence" value="ECO:0007669"/>
    <property type="project" value="TreeGrafter"/>
</dbReference>
<dbReference type="EMBL" id="CAFZ01000021">
    <property type="protein sequence ID" value="CCA67866.1"/>
    <property type="molecule type" value="Genomic_DNA"/>
</dbReference>
<feature type="transmembrane region" description="Helical" evidence="8">
    <location>
        <begin position="70"/>
        <end position="90"/>
    </location>
</feature>
<dbReference type="STRING" id="1109443.G4T963"/>
<feature type="transmembrane region" description="Helical" evidence="8">
    <location>
        <begin position="96"/>
        <end position="112"/>
    </location>
</feature>
<dbReference type="OrthoDB" id="2151161at2759"/>
<sequence>MATSNSVKDPLLEQIEADDPTPINDLPNPSSTNARAPVVLTPTNRAHASATPEDLEAGLAGIFRASSHPVALFFLYLFRVLAIVIYIIGGFLTDDYVLSTVAVVVLLAADFWNTRNVAGRTLVGLRFWNFVDEEGQSHWVFEARDPSRPANAIDSKMFWTALYVFPLLWVALLIISILKLNLSFTPIVALALVFNITNVVGFTYADRDAKARWANSVVSSNWDMGFGGYGGQIMGTVVKQSVGRFFR</sequence>
<keyword evidence="5 8" id="KW-0812">Transmembrane</keyword>
<feature type="region of interest" description="Disordered" evidence="9">
    <location>
        <begin position="1"/>
        <end position="36"/>
    </location>
</feature>
<dbReference type="GO" id="GO:0000139">
    <property type="term" value="C:Golgi membrane"/>
    <property type="evidence" value="ECO:0007669"/>
    <property type="project" value="UniProtKB-SubCell"/>
</dbReference>
<comment type="function">
    <text evidence="1 8">Golgi membrane protein involved in vesicular trafficking.</text>
</comment>
<keyword evidence="6 8" id="KW-1133">Transmembrane helix</keyword>
<gene>
    <name evidence="10" type="ORF">PIIN_01690</name>
</gene>
<reference evidence="10 11" key="1">
    <citation type="journal article" date="2011" name="PLoS Pathog.">
        <title>Endophytic Life Strategies Decoded by Genome and Transcriptome Analyses of the Mutualistic Root Symbiont Piriformospora indica.</title>
        <authorList>
            <person name="Zuccaro A."/>
            <person name="Lahrmann U."/>
            <person name="Guldener U."/>
            <person name="Langen G."/>
            <person name="Pfiffi S."/>
            <person name="Biedenkopf D."/>
            <person name="Wong P."/>
            <person name="Samans B."/>
            <person name="Grimm C."/>
            <person name="Basiewicz M."/>
            <person name="Murat C."/>
            <person name="Martin F."/>
            <person name="Kogel K.H."/>
        </authorList>
    </citation>
    <scope>NUCLEOTIDE SEQUENCE [LARGE SCALE GENOMIC DNA]</scope>
    <source>
        <strain evidence="10 11">DSM 11827</strain>
    </source>
</reference>
<evidence type="ECO:0000256" key="6">
    <source>
        <dbReference type="ARBA" id="ARBA00022989"/>
    </source>
</evidence>
<keyword evidence="8" id="KW-0333">Golgi apparatus</keyword>
<evidence type="ECO:0000256" key="4">
    <source>
        <dbReference type="ARBA" id="ARBA00013603"/>
    </source>
</evidence>
<evidence type="ECO:0000256" key="3">
    <source>
        <dbReference type="ARBA" id="ARBA00005467"/>
    </source>
</evidence>
<dbReference type="eggNOG" id="KOG3195">
    <property type="taxonomic scope" value="Eukaryota"/>
</dbReference>